<evidence type="ECO:0000313" key="2">
    <source>
        <dbReference type="Proteomes" id="UP000004105"/>
    </source>
</evidence>
<comment type="caution">
    <text evidence="1">The sequence shown here is derived from an EMBL/GenBank/DDBJ whole genome shotgun (WGS) entry which is preliminary data.</text>
</comment>
<name>F2BB80_9NEIS</name>
<gene>
    <name evidence="1" type="ORF">HMPREF9123_0984</name>
</gene>
<protein>
    <submittedName>
        <fullName evidence="1">Uncharacterized protein</fullName>
    </submittedName>
</protein>
<sequence length="49" mass="5470">MSIKDTDTPCKFYFTEAGGNFARQNLHAAKGDKNVMETRKSVPKSCFAQ</sequence>
<dbReference type="AlphaFoldDB" id="F2BB80"/>
<reference evidence="1 2" key="1">
    <citation type="submission" date="2011-02" db="EMBL/GenBank/DDBJ databases">
        <authorList>
            <person name="Muzny D."/>
            <person name="Qin X."/>
            <person name="Deng J."/>
            <person name="Jiang H."/>
            <person name="Liu Y."/>
            <person name="Qu J."/>
            <person name="Song X.-Z."/>
            <person name="Zhang L."/>
            <person name="Thornton R."/>
            <person name="Coyle M."/>
            <person name="Francisco L."/>
            <person name="Jackson L."/>
            <person name="Javaid M."/>
            <person name="Korchina V."/>
            <person name="Kovar C."/>
            <person name="Mata R."/>
            <person name="Mathew T."/>
            <person name="Ngo R."/>
            <person name="Nguyen L."/>
            <person name="Nguyen N."/>
            <person name="Okwuonu G."/>
            <person name="Ongeri F."/>
            <person name="Pham C."/>
            <person name="Simmons D."/>
            <person name="Wilczek-Boney K."/>
            <person name="Hale W."/>
            <person name="Jakkamsetti A."/>
            <person name="Pham P."/>
            <person name="Ruth R."/>
            <person name="San Lucas F."/>
            <person name="Warren J."/>
            <person name="Zhang J."/>
            <person name="Zhao Z."/>
            <person name="Zhou C."/>
            <person name="Zhu D."/>
            <person name="Lee S."/>
            <person name="Bess C."/>
            <person name="Blankenburg K."/>
            <person name="Forbes L."/>
            <person name="Fu Q."/>
            <person name="Gubbala S."/>
            <person name="Hirani K."/>
            <person name="Jayaseelan J.C."/>
            <person name="Lara F."/>
            <person name="Munidasa M."/>
            <person name="Palculict T."/>
            <person name="Patil S."/>
            <person name="Pu L.-L."/>
            <person name="Saada N."/>
            <person name="Tang L."/>
            <person name="Weissenberger G."/>
            <person name="Zhu Y."/>
            <person name="Hemphill L."/>
            <person name="Shang Y."/>
            <person name="Youmans B."/>
            <person name="Ayvaz T."/>
            <person name="Ross M."/>
            <person name="Santibanez J."/>
            <person name="Aqrawi P."/>
            <person name="Gross S."/>
            <person name="Joshi V."/>
            <person name="Fowler G."/>
            <person name="Nazareth L."/>
            <person name="Reid J."/>
            <person name="Worley K."/>
            <person name="Petrosino J."/>
            <person name="Highlander S."/>
            <person name="Gibbs R."/>
        </authorList>
    </citation>
    <scope>NUCLEOTIDE SEQUENCE [LARGE SCALE GENOMIC DNA]</scope>
    <source>
        <strain evidence="1 2">ATCC BAA-1200</strain>
    </source>
</reference>
<accession>F2BB80</accession>
<evidence type="ECO:0000313" key="1">
    <source>
        <dbReference type="EMBL" id="EGF11340.1"/>
    </source>
</evidence>
<organism evidence="1 2">
    <name type="scientific">Neisseria bacilliformis ATCC BAA-1200</name>
    <dbReference type="NCBI Taxonomy" id="888742"/>
    <lineage>
        <taxon>Bacteria</taxon>
        <taxon>Pseudomonadati</taxon>
        <taxon>Pseudomonadota</taxon>
        <taxon>Betaproteobacteria</taxon>
        <taxon>Neisseriales</taxon>
        <taxon>Neisseriaceae</taxon>
        <taxon>Neisseria</taxon>
    </lineage>
</organism>
<dbReference type="HOGENOM" id="CLU_3138069_0_0_4"/>
<keyword evidence="2" id="KW-1185">Reference proteome</keyword>
<dbReference type="EMBL" id="AFAY01000020">
    <property type="protein sequence ID" value="EGF11340.1"/>
    <property type="molecule type" value="Genomic_DNA"/>
</dbReference>
<dbReference type="Proteomes" id="UP000004105">
    <property type="component" value="Unassembled WGS sequence"/>
</dbReference>
<proteinExistence type="predicted"/>